<evidence type="ECO:0000313" key="1">
    <source>
        <dbReference type="Proteomes" id="UP001652740"/>
    </source>
</evidence>
<protein>
    <submittedName>
        <fullName evidence="2">Uncharacterized protein LOC128202104</fullName>
    </submittedName>
</protein>
<dbReference type="RefSeq" id="XP_052757164.1">
    <property type="nucleotide sequence ID" value="XM_052901204.1"/>
</dbReference>
<accession>A0ABM3N0S7</accession>
<name>A0ABM3N0S7_GALME</name>
<gene>
    <name evidence="2" type="primary">LOC128202104</name>
</gene>
<dbReference type="GeneID" id="128202104"/>
<organism evidence="1 2">
    <name type="scientific">Galleria mellonella</name>
    <name type="common">Greater wax moth</name>
    <dbReference type="NCBI Taxonomy" id="7137"/>
    <lineage>
        <taxon>Eukaryota</taxon>
        <taxon>Metazoa</taxon>
        <taxon>Ecdysozoa</taxon>
        <taxon>Arthropoda</taxon>
        <taxon>Hexapoda</taxon>
        <taxon>Insecta</taxon>
        <taxon>Pterygota</taxon>
        <taxon>Neoptera</taxon>
        <taxon>Endopterygota</taxon>
        <taxon>Lepidoptera</taxon>
        <taxon>Glossata</taxon>
        <taxon>Ditrysia</taxon>
        <taxon>Pyraloidea</taxon>
        <taxon>Pyralidae</taxon>
        <taxon>Galleriinae</taxon>
        <taxon>Galleria</taxon>
    </lineage>
</organism>
<keyword evidence="1" id="KW-1185">Reference proteome</keyword>
<proteinExistence type="predicted"/>
<evidence type="ECO:0000313" key="2">
    <source>
        <dbReference type="RefSeq" id="XP_052757164.1"/>
    </source>
</evidence>
<reference evidence="2" key="1">
    <citation type="submission" date="2025-08" db="UniProtKB">
        <authorList>
            <consortium name="RefSeq"/>
        </authorList>
    </citation>
    <scope>IDENTIFICATION</scope>
    <source>
        <tissue evidence="2">Whole larvae</tissue>
    </source>
</reference>
<dbReference type="Proteomes" id="UP001652740">
    <property type="component" value="Unplaced"/>
</dbReference>
<sequence length="155" mass="18353">MASSKAKDKYAVYRNFEKGKPDFKLNEELRNSIARDYRVLPLLEKKLYDHALQKYYSLECNEVLSCRWKHYADNRQGGRRTPFNFPKVEYVFSIDFHFYNYVNRYMPLQSVSNRAHYRLHLFPGPGVDALGQKPIPNDLQLRKTAGRQKKEKKGS</sequence>